<organism evidence="8 9">
    <name type="scientific">Paenibacillus paeoniae</name>
    <dbReference type="NCBI Taxonomy" id="2292705"/>
    <lineage>
        <taxon>Bacteria</taxon>
        <taxon>Bacillati</taxon>
        <taxon>Bacillota</taxon>
        <taxon>Bacilli</taxon>
        <taxon>Bacillales</taxon>
        <taxon>Paenibacillaceae</taxon>
        <taxon>Paenibacillus</taxon>
    </lineage>
</organism>
<dbReference type="PANTHER" id="PTHR23506">
    <property type="entry name" value="GH10249P"/>
    <property type="match status" value="1"/>
</dbReference>
<comment type="subcellular location">
    <subcellularLocation>
        <location evidence="1">Cell membrane</location>
        <topology evidence="1">Multi-pass membrane protein</topology>
    </subcellularLocation>
</comment>
<feature type="transmembrane region" description="Helical" evidence="6">
    <location>
        <begin position="153"/>
        <end position="171"/>
    </location>
</feature>
<evidence type="ECO:0000313" key="9">
    <source>
        <dbReference type="Proteomes" id="UP000261905"/>
    </source>
</evidence>
<feature type="transmembrane region" description="Helical" evidence="6">
    <location>
        <begin position="353"/>
        <end position="375"/>
    </location>
</feature>
<dbReference type="PANTHER" id="PTHR23506:SF23">
    <property type="entry name" value="GH10249P"/>
    <property type="match status" value="1"/>
</dbReference>
<proteinExistence type="predicted"/>
<dbReference type="EMBL" id="QUBQ01000001">
    <property type="protein sequence ID" value="REK76855.1"/>
    <property type="molecule type" value="Genomic_DNA"/>
</dbReference>
<feature type="transmembrane region" description="Helical" evidence="6">
    <location>
        <begin position="109"/>
        <end position="132"/>
    </location>
</feature>
<accession>A0A371PLJ2</accession>
<evidence type="ECO:0000256" key="4">
    <source>
        <dbReference type="ARBA" id="ARBA00022989"/>
    </source>
</evidence>
<name>A0A371PLJ2_9BACL</name>
<protein>
    <submittedName>
        <fullName evidence="8">MFS transporter</fullName>
    </submittedName>
</protein>
<feature type="transmembrane region" description="Helical" evidence="6">
    <location>
        <begin position="48"/>
        <end position="65"/>
    </location>
</feature>
<dbReference type="GO" id="GO:0005886">
    <property type="term" value="C:plasma membrane"/>
    <property type="evidence" value="ECO:0007669"/>
    <property type="project" value="UniProtKB-SubCell"/>
</dbReference>
<evidence type="ECO:0000313" key="8">
    <source>
        <dbReference type="EMBL" id="REK76855.1"/>
    </source>
</evidence>
<reference evidence="8 9" key="1">
    <citation type="submission" date="2018-08" db="EMBL/GenBank/DDBJ databases">
        <title>Paenibacillus sp. M4BSY-1, whole genome shotgun sequence.</title>
        <authorList>
            <person name="Tuo L."/>
        </authorList>
    </citation>
    <scope>NUCLEOTIDE SEQUENCE [LARGE SCALE GENOMIC DNA]</scope>
    <source>
        <strain evidence="8 9">M4BSY-1</strain>
    </source>
</reference>
<evidence type="ECO:0000259" key="7">
    <source>
        <dbReference type="PROSITE" id="PS50850"/>
    </source>
</evidence>
<evidence type="ECO:0000256" key="2">
    <source>
        <dbReference type="ARBA" id="ARBA00022448"/>
    </source>
</evidence>
<gene>
    <name evidence="8" type="ORF">DX130_07475</name>
</gene>
<dbReference type="GO" id="GO:0022857">
    <property type="term" value="F:transmembrane transporter activity"/>
    <property type="evidence" value="ECO:0007669"/>
    <property type="project" value="InterPro"/>
</dbReference>
<dbReference type="InterPro" id="IPR036259">
    <property type="entry name" value="MFS_trans_sf"/>
</dbReference>
<keyword evidence="4 6" id="KW-1133">Transmembrane helix</keyword>
<feature type="domain" description="Major facilitator superfamily (MFS) profile" evidence="7">
    <location>
        <begin position="18"/>
        <end position="406"/>
    </location>
</feature>
<feature type="transmembrane region" description="Helical" evidence="6">
    <location>
        <begin position="177"/>
        <end position="197"/>
    </location>
</feature>
<dbReference type="InterPro" id="IPR050930">
    <property type="entry name" value="MFS_Vesicular_Transporter"/>
</dbReference>
<dbReference type="SUPFAM" id="SSF103473">
    <property type="entry name" value="MFS general substrate transporter"/>
    <property type="match status" value="1"/>
</dbReference>
<evidence type="ECO:0000256" key="6">
    <source>
        <dbReference type="SAM" id="Phobius"/>
    </source>
</evidence>
<evidence type="ECO:0000256" key="5">
    <source>
        <dbReference type="ARBA" id="ARBA00023136"/>
    </source>
</evidence>
<evidence type="ECO:0000256" key="3">
    <source>
        <dbReference type="ARBA" id="ARBA00022692"/>
    </source>
</evidence>
<keyword evidence="5 6" id="KW-0472">Membrane</keyword>
<feature type="transmembrane region" description="Helical" evidence="6">
    <location>
        <begin position="21"/>
        <end position="42"/>
    </location>
</feature>
<dbReference type="Proteomes" id="UP000261905">
    <property type="component" value="Unassembled WGS sequence"/>
</dbReference>
<feature type="transmembrane region" description="Helical" evidence="6">
    <location>
        <begin position="381"/>
        <end position="401"/>
    </location>
</feature>
<dbReference type="InterPro" id="IPR011701">
    <property type="entry name" value="MFS"/>
</dbReference>
<feature type="transmembrane region" description="Helical" evidence="6">
    <location>
        <begin position="294"/>
        <end position="313"/>
    </location>
</feature>
<dbReference type="Gene3D" id="1.20.1250.20">
    <property type="entry name" value="MFS general substrate transporter like domains"/>
    <property type="match status" value="1"/>
</dbReference>
<comment type="caution">
    <text evidence="8">The sequence shown here is derived from an EMBL/GenBank/DDBJ whole genome shotgun (WGS) entry which is preliminary data.</text>
</comment>
<feature type="transmembrane region" description="Helical" evidence="6">
    <location>
        <begin position="255"/>
        <end position="282"/>
    </location>
</feature>
<dbReference type="AlphaFoldDB" id="A0A371PLJ2"/>
<feature type="transmembrane region" description="Helical" evidence="6">
    <location>
        <begin position="217"/>
        <end position="243"/>
    </location>
</feature>
<dbReference type="InterPro" id="IPR020846">
    <property type="entry name" value="MFS_dom"/>
</dbReference>
<feature type="transmembrane region" description="Helical" evidence="6">
    <location>
        <begin position="319"/>
        <end position="341"/>
    </location>
</feature>
<dbReference type="RefSeq" id="WP_116044045.1">
    <property type="nucleotide sequence ID" value="NZ_QUBQ01000001.1"/>
</dbReference>
<evidence type="ECO:0000256" key="1">
    <source>
        <dbReference type="ARBA" id="ARBA00004651"/>
    </source>
</evidence>
<keyword evidence="3 6" id="KW-0812">Transmembrane</keyword>
<keyword evidence="9" id="KW-1185">Reference proteome</keyword>
<keyword evidence="2" id="KW-0813">Transport</keyword>
<dbReference type="OrthoDB" id="5338069at2"/>
<dbReference type="Pfam" id="PF07690">
    <property type="entry name" value="MFS_1"/>
    <property type="match status" value="1"/>
</dbReference>
<dbReference type="PROSITE" id="PS50850">
    <property type="entry name" value="MFS"/>
    <property type="match status" value="1"/>
</dbReference>
<feature type="transmembrane region" description="Helical" evidence="6">
    <location>
        <begin position="86"/>
        <end position="103"/>
    </location>
</feature>
<sequence length="416" mass="45790">MLRLNKSHSPQGDSRHKQVHILALITAISLLGDSMLYITLPIHWKEAGLISLVEVGILLSVNRFIRLPLNPVISWLYSKISIRTGLWIALIIAGTTTWLYGWAQSFVFWLILRSVWGMAWAILRLGAFYMIVEVSTTGNRGQVMGTFNGLSRIGGLVGMLGGGFFVEWFGIRTVALVFGLFAFLVIPLILHLPKGSIEHQSGTSKFHFSLFFKNPSLLKLLLTVFLVMLCLEGMVSATLSHLIHIREVIIDIQGVILSAAILASLVQAARLLIGVFVSPWIGGKSDGDWGRRRILIMALLMAALFIILTQFNIPDYVWLVNLTAALLTTTVLIVLLDSFASDIAEERLKAATISLYVMISDIGAAFGPVLGYLSVEAFGLSTTYLLSAAILLILSLLWILLKESQSTGMMMRNTSS</sequence>